<feature type="transmembrane region" description="Helical" evidence="1">
    <location>
        <begin position="173"/>
        <end position="191"/>
    </location>
</feature>
<feature type="transmembrane region" description="Helical" evidence="1">
    <location>
        <begin position="49"/>
        <end position="70"/>
    </location>
</feature>
<feature type="transmembrane region" description="Helical" evidence="1">
    <location>
        <begin position="16"/>
        <end position="37"/>
    </location>
</feature>
<protein>
    <submittedName>
        <fullName evidence="2">Uncharacterized protein</fullName>
    </submittedName>
</protein>
<reference evidence="2" key="1">
    <citation type="submission" date="2022-11" db="EMBL/GenBank/DDBJ databases">
        <authorList>
            <person name="Somphong A."/>
            <person name="Phongsopitanun W."/>
        </authorList>
    </citation>
    <scope>NUCLEOTIDE SEQUENCE</scope>
    <source>
        <strain evidence="2">Pm04-4</strain>
    </source>
</reference>
<dbReference type="EMBL" id="JAPNTZ010000004">
    <property type="protein sequence ID" value="MCY1139075.1"/>
    <property type="molecule type" value="Genomic_DNA"/>
</dbReference>
<evidence type="ECO:0000313" key="2">
    <source>
        <dbReference type="EMBL" id="MCY1139075.1"/>
    </source>
</evidence>
<feature type="transmembrane region" description="Helical" evidence="1">
    <location>
        <begin position="126"/>
        <end position="143"/>
    </location>
</feature>
<keyword evidence="1" id="KW-0812">Transmembrane</keyword>
<evidence type="ECO:0000256" key="1">
    <source>
        <dbReference type="SAM" id="Phobius"/>
    </source>
</evidence>
<comment type="caution">
    <text evidence="2">The sequence shown here is derived from an EMBL/GenBank/DDBJ whole genome shotgun (WGS) entry which is preliminary data.</text>
</comment>
<accession>A0ABT4AZK5</accession>
<sequence>MALGLLAFAADSVEGMAGQVVITLVSSGFAWGTAALLMGRTAADRRGAVVDATVLLTSATLVYYLLILVLSRRWSGGMLFDGSPADWHGLRSVALMTAAWLVVSAVAGPSFGLLGHLTRTARTPTAALAAGAACGLLSGQAWQHFPTPWLPGAVLPLVVLAWLATVHRLWRAWPVLLGATVAATTLSALFWEGLRLAELRLAG</sequence>
<name>A0ABT4AZK5_9ACTN</name>
<keyword evidence="1" id="KW-0472">Membrane</keyword>
<dbReference type="RefSeq" id="WP_267563154.1">
    <property type="nucleotide sequence ID" value="NZ_JAPNTZ010000004.1"/>
</dbReference>
<keyword evidence="1" id="KW-1133">Transmembrane helix</keyword>
<feature type="transmembrane region" description="Helical" evidence="1">
    <location>
        <begin position="149"/>
        <end position="166"/>
    </location>
</feature>
<keyword evidence="3" id="KW-1185">Reference proteome</keyword>
<dbReference type="Proteomes" id="UP001151002">
    <property type="component" value="Unassembled WGS sequence"/>
</dbReference>
<organism evidence="2 3">
    <name type="scientific">Paractinoplanes pyxinae</name>
    <dbReference type="NCBI Taxonomy" id="2997416"/>
    <lineage>
        <taxon>Bacteria</taxon>
        <taxon>Bacillati</taxon>
        <taxon>Actinomycetota</taxon>
        <taxon>Actinomycetes</taxon>
        <taxon>Micromonosporales</taxon>
        <taxon>Micromonosporaceae</taxon>
        <taxon>Paractinoplanes</taxon>
    </lineage>
</organism>
<evidence type="ECO:0000313" key="3">
    <source>
        <dbReference type="Proteomes" id="UP001151002"/>
    </source>
</evidence>
<proteinExistence type="predicted"/>
<feature type="transmembrane region" description="Helical" evidence="1">
    <location>
        <begin position="90"/>
        <end position="114"/>
    </location>
</feature>
<gene>
    <name evidence="2" type="ORF">OWR29_13845</name>
</gene>